<accession>A0A3D8PVV6</accession>
<evidence type="ECO:0000313" key="1">
    <source>
        <dbReference type="EMBL" id="RDW19441.1"/>
    </source>
</evidence>
<comment type="caution">
    <text evidence="1">The sequence shown here is derived from an EMBL/GenBank/DDBJ whole genome shotgun (WGS) entry which is preliminary data.</text>
</comment>
<gene>
    <name evidence="1" type="ORF">CWR48_08050</name>
</gene>
<dbReference type="EMBL" id="PIOC01000013">
    <property type="protein sequence ID" value="RDW19441.1"/>
    <property type="molecule type" value="Genomic_DNA"/>
</dbReference>
<protein>
    <submittedName>
        <fullName evidence="1">Uncharacterized protein</fullName>
    </submittedName>
</protein>
<dbReference type="PROSITE" id="PS51257">
    <property type="entry name" value="PROKAR_LIPOPROTEIN"/>
    <property type="match status" value="1"/>
</dbReference>
<proteinExistence type="predicted"/>
<keyword evidence="2" id="KW-1185">Reference proteome</keyword>
<evidence type="ECO:0000313" key="2">
    <source>
        <dbReference type="Proteomes" id="UP000257143"/>
    </source>
</evidence>
<name>A0A3D8PVV6_9BACI</name>
<sequence>MVKLLFSIFFVVIVIVSGCSNESDEEKLEIKTIRQAALDSDILSEDIFYTNEMDDSAFSLFQSPNGYGILNFSNTENGWLYQGSSSFEYTIDFETTSFTFGQYTWHNEEISLEKENYYTTVFLGEVFDPKIERIIVEYDNFKEEASIVKNEDRRFWNLISKQDDGNETLNKISAYSSDGKLLYEK</sequence>
<dbReference type="Proteomes" id="UP000257143">
    <property type="component" value="Unassembled WGS sequence"/>
</dbReference>
<dbReference type="AlphaFoldDB" id="A0A3D8PVV6"/>
<dbReference type="RefSeq" id="WP_115772731.1">
    <property type="nucleotide sequence ID" value="NZ_PIOC01000013.1"/>
</dbReference>
<organism evidence="1 2">
    <name type="scientific">Oceanobacillus arenosus</name>
    <dbReference type="NCBI Taxonomy" id="1229153"/>
    <lineage>
        <taxon>Bacteria</taxon>
        <taxon>Bacillati</taxon>
        <taxon>Bacillota</taxon>
        <taxon>Bacilli</taxon>
        <taxon>Bacillales</taxon>
        <taxon>Bacillaceae</taxon>
        <taxon>Oceanobacillus</taxon>
    </lineage>
</organism>
<reference evidence="2" key="1">
    <citation type="submission" date="2017-11" db="EMBL/GenBank/DDBJ databases">
        <authorList>
            <person name="Zhu W."/>
        </authorList>
    </citation>
    <scope>NUCLEOTIDE SEQUENCE [LARGE SCALE GENOMIC DNA]</scope>
    <source>
        <strain evidence="2">CAU 1183</strain>
    </source>
</reference>